<keyword evidence="3" id="KW-1185">Reference proteome</keyword>
<dbReference type="Proteomes" id="UP000031036">
    <property type="component" value="Unassembled WGS sequence"/>
</dbReference>
<sequence>MIEEHSGTDGKGNNWHTYKYGKSIAHSDGGGWASGYHRSSVDTDDSGWGHHMGYDERSPAEWDGSSHDWSGAIQQSPYDGTPIRWVATTTDATPKITTVSFRTLPWVPSNSVPNDALTTDFIRGPSAWMWDKAASQNAQPASIVYSTWTDESTPAHDKGFSDWGARKWSPTAIVYEHEKPPQQNVYSSISVPPRILHQYSGPVWQRSVGWGEKLGFGNIPTVPWVKVE</sequence>
<reference evidence="2" key="2">
    <citation type="submission" date="2018-11" db="EMBL/GenBank/DDBJ databases">
        <authorList>
            <consortium name="Pathogen Informatics"/>
        </authorList>
    </citation>
    <scope>NUCLEOTIDE SEQUENCE [LARGE SCALE GENOMIC DNA]</scope>
</reference>
<reference evidence="1 3" key="1">
    <citation type="submission" date="2014-11" db="EMBL/GenBank/DDBJ databases">
        <title>Genetic blueprint of the zoonotic pathogen Toxocara canis.</title>
        <authorList>
            <person name="Zhu X.-Q."/>
            <person name="Korhonen P.K."/>
            <person name="Cai H."/>
            <person name="Young N.D."/>
            <person name="Nejsum P."/>
            <person name="von Samson-Himmelstjerna G."/>
            <person name="Boag P.R."/>
            <person name="Tan P."/>
            <person name="Li Q."/>
            <person name="Min J."/>
            <person name="Yang Y."/>
            <person name="Wang X."/>
            <person name="Fang X."/>
            <person name="Hall R.S."/>
            <person name="Hofmann A."/>
            <person name="Sternberg P.W."/>
            <person name="Jex A.R."/>
            <person name="Gasser R.B."/>
        </authorList>
    </citation>
    <scope>NUCLEOTIDE SEQUENCE [LARGE SCALE GENOMIC DNA]</scope>
    <source>
        <strain evidence="1">PN_DK_2014</strain>
    </source>
</reference>
<protein>
    <submittedName>
        <fullName evidence="1">Uncharacterized protein</fullName>
    </submittedName>
</protein>
<accession>A0A0B2UZP2</accession>
<evidence type="ECO:0000313" key="1">
    <source>
        <dbReference type="EMBL" id="KHN74562.1"/>
    </source>
</evidence>
<dbReference type="EMBL" id="JPKZ01002896">
    <property type="protein sequence ID" value="KHN74562.1"/>
    <property type="molecule type" value="Genomic_DNA"/>
</dbReference>
<gene>
    <name evidence="1" type="ORF">Tcan_08787</name>
    <name evidence="2" type="ORF">TCNE_LOCUS13458</name>
</gene>
<organism evidence="1 3">
    <name type="scientific">Toxocara canis</name>
    <name type="common">Canine roundworm</name>
    <dbReference type="NCBI Taxonomy" id="6265"/>
    <lineage>
        <taxon>Eukaryota</taxon>
        <taxon>Metazoa</taxon>
        <taxon>Ecdysozoa</taxon>
        <taxon>Nematoda</taxon>
        <taxon>Chromadorea</taxon>
        <taxon>Rhabditida</taxon>
        <taxon>Spirurina</taxon>
        <taxon>Ascaridomorpha</taxon>
        <taxon>Ascaridoidea</taxon>
        <taxon>Toxocaridae</taxon>
        <taxon>Toxocara</taxon>
    </lineage>
</organism>
<name>A0A0B2UZP2_TOXCA</name>
<dbReference type="EMBL" id="UYWY01021732">
    <property type="protein sequence ID" value="VDM44779.1"/>
    <property type="molecule type" value="Genomic_DNA"/>
</dbReference>
<evidence type="ECO:0000313" key="3">
    <source>
        <dbReference type="Proteomes" id="UP000031036"/>
    </source>
</evidence>
<proteinExistence type="predicted"/>
<evidence type="ECO:0000313" key="2">
    <source>
        <dbReference type="EMBL" id="VDM44779.1"/>
    </source>
</evidence>
<dbReference type="AlphaFoldDB" id="A0A0B2UZP2"/>